<accession>A0ABQ2Q243</accession>
<dbReference type="CDD" id="cd01130">
    <property type="entry name" value="VirB11-like_ATPase"/>
    <property type="match status" value="1"/>
</dbReference>
<dbReference type="RefSeq" id="WP_188916319.1">
    <property type="nucleotide sequence ID" value="NZ_BMQV01000001.1"/>
</dbReference>
<dbReference type="Gene3D" id="3.30.450.380">
    <property type="match status" value="1"/>
</dbReference>
<dbReference type="InterPro" id="IPR001482">
    <property type="entry name" value="T2SS/T4SS_dom"/>
</dbReference>
<dbReference type="SUPFAM" id="SSF52540">
    <property type="entry name" value="P-loop containing nucleoside triphosphate hydrolases"/>
    <property type="match status" value="1"/>
</dbReference>
<dbReference type="InterPro" id="IPR050921">
    <property type="entry name" value="T4SS_GSP_E_ATPase"/>
</dbReference>
<gene>
    <name evidence="3" type="ORF">GCM10009409_00310</name>
</gene>
<protein>
    <submittedName>
        <fullName evidence="3">Flp pilus assembly protein TadA</fullName>
    </submittedName>
</protein>
<evidence type="ECO:0000313" key="4">
    <source>
        <dbReference type="Proteomes" id="UP000654367"/>
    </source>
</evidence>
<dbReference type="PANTHER" id="PTHR30486:SF6">
    <property type="entry name" value="TYPE IV PILUS RETRACTATION ATPASE PILT"/>
    <property type="match status" value="1"/>
</dbReference>
<comment type="similarity">
    <text evidence="1">Belongs to the GSP E family.</text>
</comment>
<name>A0ABQ2Q243_9GAMM</name>
<dbReference type="EMBL" id="BMQV01000001">
    <property type="protein sequence ID" value="GGP37413.1"/>
    <property type="molecule type" value="Genomic_DNA"/>
</dbReference>
<proteinExistence type="inferred from homology"/>
<organism evidence="3 4">
    <name type="scientific">Shewanella saliphila</name>
    <dbReference type="NCBI Taxonomy" id="2282698"/>
    <lineage>
        <taxon>Bacteria</taxon>
        <taxon>Pseudomonadati</taxon>
        <taxon>Pseudomonadota</taxon>
        <taxon>Gammaproteobacteria</taxon>
        <taxon>Alteromonadales</taxon>
        <taxon>Shewanellaceae</taxon>
        <taxon>Shewanella</taxon>
    </lineage>
</organism>
<keyword evidence="4" id="KW-1185">Reference proteome</keyword>
<sequence>MFHSAQNIFTPTVHNVMSMPNDEMRRLKQLLHNSLIDDMENDDSLHLKQPAQLKTQLHELIETLPGQQQQPMNMADKSLLIQQVMEELQGLGPISELMLDNAVTDILINGPFSIWVERHGVLQQTPHTFDSESHLRRFLERIVSAQGRQLDANNPMVDAMLADGSRLHAVIPPLSSIGAVVSIRRFHHETISAETLVSSRFISDDILQFLEKAVIAGVNIVIAGSAGAGKTSLLNVISSFIPRRERVITIEETAELQLQHPHVIPLESRSTNGEGNGEVSLRALVKTALRMRADRIIVGEVRGGEVFDMLQAMNCGHDGSLTTVHANNPKDVINRLRSLAQMEEASISRDTIDQMINSSIQVIVQVRRFNDGSRRVVSVCEVVQSEENTQVRPLFEFKHNTEHASNRIVGEHVCCAEYCHLSETIAAKGFDVTALNQLFTGVDYALV</sequence>
<comment type="caution">
    <text evidence="3">The sequence shown here is derived from an EMBL/GenBank/DDBJ whole genome shotgun (WGS) entry which is preliminary data.</text>
</comment>
<feature type="domain" description="Bacterial type II secretion system protein E" evidence="2">
    <location>
        <begin position="88"/>
        <end position="387"/>
    </location>
</feature>
<evidence type="ECO:0000259" key="2">
    <source>
        <dbReference type="Pfam" id="PF00437"/>
    </source>
</evidence>
<dbReference type="InterPro" id="IPR027417">
    <property type="entry name" value="P-loop_NTPase"/>
</dbReference>
<dbReference type="PANTHER" id="PTHR30486">
    <property type="entry name" value="TWITCHING MOTILITY PROTEIN PILT"/>
    <property type="match status" value="1"/>
</dbReference>
<dbReference type="Pfam" id="PF00437">
    <property type="entry name" value="T2SSE"/>
    <property type="match status" value="1"/>
</dbReference>
<evidence type="ECO:0000256" key="1">
    <source>
        <dbReference type="ARBA" id="ARBA00006611"/>
    </source>
</evidence>
<reference evidence="4" key="1">
    <citation type="journal article" date="2019" name="Int. J. Syst. Evol. Microbiol.">
        <title>The Global Catalogue of Microorganisms (GCM) 10K type strain sequencing project: providing services to taxonomists for standard genome sequencing and annotation.</title>
        <authorList>
            <consortium name="The Broad Institute Genomics Platform"/>
            <consortium name="The Broad Institute Genome Sequencing Center for Infectious Disease"/>
            <person name="Wu L."/>
            <person name="Ma J."/>
        </authorList>
    </citation>
    <scope>NUCLEOTIDE SEQUENCE [LARGE SCALE GENOMIC DNA]</scope>
    <source>
        <strain evidence="4">JCM 32304</strain>
    </source>
</reference>
<dbReference type="Proteomes" id="UP000654367">
    <property type="component" value="Unassembled WGS sequence"/>
</dbReference>
<evidence type="ECO:0000313" key="3">
    <source>
        <dbReference type="EMBL" id="GGP37413.1"/>
    </source>
</evidence>
<dbReference type="Gene3D" id="3.40.50.300">
    <property type="entry name" value="P-loop containing nucleotide triphosphate hydrolases"/>
    <property type="match status" value="1"/>
</dbReference>